<dbReference type="PATRIC" id="fig|1229276.3.peg.2162"/>
<dbReference type="eggNOG" id="COG1044">
    <property type="taxonomic scope" value="Bacteria"/>
</dbReference>
<evidence type="ECO:0000313" key="9">
    <source>
        <dbReference type="EMBL" id="KGE14126.1"/>
    </source>
</evidence>
<comment type="caution">
    <text evidence="9">The sequence shown here is derived from an EMBL/GenBank/DDBJ whole genome shotgun (WGS) entry which is preliminary data.</text>
</comment>
<comment type="pathway">
    <text evidence="7">Bacterial outer membrane biogenesis; LPS lipid A biosynthesis.</text>
</comment>
<evidence type="ECO:0000259" key="8">
    <source>
        <dbReference type="Pfam" id="PF04613"/>
    </source>
</evidence>
<dbReference type="Proteomes" id="UP000031802">
    <property type="component" value="Unassembled WGS sequence"/>
</dbReference>
<keyword evidence="4 7" id="KW-0677">Repeat</keyword>
<dbReference type="Pfam" id="PF00132">
    <property type="entry name" value="Hexapep"/>
    <property type="match status" value="2"/>
</dbReference>
<evidence type="ECO:0000313" key="10">
    <source>
        <dbReference type="Proteomes" id="UP000031802"/>
    </source>
</evidence>
<gene>
    <name evidence="7" type="primary">lpxD</name>
    <name evidence="9" type="ORF">DI53_2099</name>
</gene>
<comment type="similarity">
    <text evidence="7">Belongs to the transferase hexapeptide repeat family. LpxD subfamily.</text>
</comment>
<keyword evidence="3 7" id="KW-0808">Transferase</keyword>
<name>A0A0B8T0V1_9SPHI</name>
<comment type="subunit">
    <text evidence="7">Homotrimer.</text>
</comment>
<dbReference type="CDD" id="cd03352">
    <property type="entry name" value="LbH_LpxD"/>
    <property type="match status" value="1"/>
</dbReference>
<reference evidence="10" key="1">
    <citation type="submission" date="2014-04" db="EMBL/GenBank/DDBJ databases">
        <title>Whole-Genome optical mapping and complete genome sequence of Sphingobacterium deserti sp. nov., a new spaces isolated from desert in the west of China.</title>
        <authorList>
            <person name="Teng C."/>
            <person name="Zhou Z."/>
            <person name="Li X."/>
            <person name="Chen M."/>
            <person name="Lin M."/>
            <person name="Wang L."/>
            <person name="Su S."/>
            <person name="Zhang C."/>
            <person name="Zhang W."/>
        </authorList>
    </citation>
    <scope>NUCLEOTIDE SEQUENCE [LARGE SCALE GENOMIC DNA]</scope>
    <source>
        <strain evidence="10">ACCC05744</strain>
    </source>
</reference>
<dbReference type="PANTHER" id="PTHR43378">
    <property type="entry name" value="UDP-3-O-ACYLGLUCOSAMINE N-ACYLTRANSFERASE"/>
    <property type="match status" value="1"/>
</dbReference>
<organism evidence="9 10">
    <name type="scientific">Sphingobacterium deserti</name>
    <dbReference type="NCBI Taxonomy" id="1229276"/>
    <lineage>
        <taxon>Bacteria</taxon>
        <taxon>Pseudomonadati</taxon>
        <taxon>Bacteroidota</taxon>
        <taxon>Sphingobacteriia</taxon>
        <taxon>Sphingobacteriales</taxon>
        <taxon>Sphingobacteriaceae</taxon>
        <taxon>Sphingobacterium</taxon>
    </lineage>
</organism>
<dbReference type="SUPFAM" id="SSF51161">
    <property type="entry name" value="Trimeric LpxA-like enzymes"/>
    <property type="match status" value="1"/>
</dbReference>
<dbReference type="InterPro" id="IPR018357">
    <property type="entry name" value="Hexapep_transf_CS"/>
</dbReference>
<dbReference type="NCBIfam" id="TIGR01853">
    <property type="entry name" value="lipid_A_lpxD"/>
    <property type="match status" value="1"/>
</dbReference>
<protein>
    <recommendedName>
        <fullName evidence="7">UDP-3-O-acylglucosamine N-acyltransferase</fullName>
        <ecNumber evidence="7">2.3.1.191</ecNumber>
    </recommendedName>
</protein>
<proteinExistence type="inferred from homology"/>
<keyword evidence="10" id="KW-1185">Reference proteome</keyword>
<comment type="function">
    <text evidence="7">Catalyzes the N-acylation of UDP-3-O-acylglucosamine using 3-hydroxyacyl-ACP as the acyl donor. Is involved in the biosynthesis of lipid A, a phosphorylated glycolipid that anchors the lipopolysaccharide to the outer membrane of the cell.</text>
</comment>
<dbReference type="RefSeq" id="WP_037498670.1">
    <property type="nucleotide sequence ID" value="NZ_JJMU01000030.1"/>
</dbReference>
<dbReference type="HAMAP" id="MF_00523">
    <property type="entry name" value="LpxD"/>
    <property type="match status" value="1"/>
</dbReference>
<dbReference type="InterPro" id="IPR001451">
    <property type="entry name" value="Hexapep"/>
</dbReference>
<evidence type="ECO:0000256" key="7">
    <source>
        <dbReference type="HAMAP-Rule" id="MF_00523"/>
    </source>
</evidence>
<sequence length="350" mass="37774">MQFTANQIATLLGGYVDGNPDVTVNQLAKIEEGTIGSLAFLSNPKYEHFLYETNASAVIVNEDLQLQKDVDTTLIRVKDAYLAFSELLKIYHKLRNERSGVEEPSYMHETATMGTDFYLGAFSYIGRDVKIGNGVKIHPQVYIGDGVTIGDNTVIFPGVKVYYDCRIGQNVVLHSGVVVGSDGFGFAPQTDGTYNKVPQIGNVVIHDDVEVGANTVIDRATLGSTVIRQGVKLDNLIQVAHNVEIGTNTVVAAQTGISGSTKVGEQVVLGGQVGIVGHIHIAAGSQVQAQSGINRSIDQENKKWGGSPAMPYSSNLRSQVLYSKLPALEHRLAALEARLRKLDDSDNFAK</sequence>
<keyword evidence="6 7" id="KW-0012">Acyltransferase</keyword>
<dbReference type="STRING" id="1229276.DI53_2099"/>
<comment type="catalytic activity">
    <reaction evidence="7">
        <text>a UDP-3-O-[(3R)-3-hydroxyacyl]-alpha-D-glucosamine + a (3R)-hydroxyacyl-[ACP] = a UDP-2-N,3-O-bis[(3R)-3-hydroxyacyl]-alpha-D-glucosamine + holo-[ACP] + H(+)</text>
        <dbReference type="Rhea" id="RHEA:53836"/>
        <dbReference type="Rhea" id="RHEA-COMP:9685"/>
        <dbReference type="Rhea" id="RHEA-COMP:9945"/>
        <dbReference type="ChEBI" id="CHEBI:15378"/>
        <dbReference type="ChEBI" id="CHEBI:64479"/>
        <dbReference type="ChEBI" id="CHEBI:78827"/>
        <dbReference type="ChEBI" id="CHEBI:137740"/>
        <dbReference type="ChEBI" id="CHEBI:137748"/>
        <dbReference type="EC" id="2.3.1.191"/>
    </reaction>
</comment>
<dbReference type="EC" id="2.3.1.191" evidence="7"/>
<evidence type="ECO:0000256" key="1">
    <source>
        <dbReference type="ARBA" id="ARBA00022516"/>
    </source>
</evidence>
<evidence type="ECO:0000256" key="4">
    <source>
        <dbReference type="ARBA" id="ARBA00022737"/>
    </source>
</evidence>
<dbReference type="InterPro" id="IPR020573">
    <property type="entry name" value="UDP_GlcNAc_AcTrfase_non-rep"/>
</dbReference>
<dbReference type="Gene3D" id="3.40.1390.10">
    <property type="entry name" value="MurE/MurF, N-terminal domain"/>
    <property type="match status" value="1"/>
</dbReference>
<evidence type="ECO:0000256" key="6">
    <source>
        <dbReference type="ARBA" id="ARBA00023315"/>
    </source>
</evidence>
<dbReference type="Gene3D" id="2.160.10.10">
    <property type="entry name" value="Hexapeptide repeat proteins"/>
    <property type="match status" value="1"/>
</dbReference>
<dbReference type="PROSITE" id="PS00101">
    <property type="entry name" value="HEXAPEP_TRANSFERASES"/>
    <property type="match status" value="1"/>
</dbReference>
<dbReference type="GO" id="GO:0016020">
    <property type="term" value="C:membrane"/>
    <property type="evidence" value="ECO:0007669"/>
    <property type="project" value="GOC"/>
</dbReference>
<dbReference type="GO" id="GO:0009245">
    <property type="term" value="P:lipid A biosynthetic process"/>
    <property type="evidence" value="ECO:0007669"/>
    <property type="project" value="UniProtKB-UniRule"/>
</dbReference>
<evidence type="ECO:0000256" key="5">
    <source>
        <dbReference type="ARBA" id="ARBA00023098"/>
    </source>
</evidence>
<dbReference type="EMBL" id="JJMU01000030">
    <property type="protein sequence ID" value="KGE14126.1"/>
    <property type="molecule type" value="Genomic_DNA"/>
</dbReference>
<dbReference type="AlphaFoldDB" id="A0A0B8T0V1"/>
<evidence type="ECO:0000256" key="3">
    <source>
        <dbReference type="ARBA" id="ARBA00022679"/>
    </source>
</evidence>
<dbReference type="UniPathway" id="UPA00973"/>
<dbReference type="OrthoDB" id="9784739at2"/>
<keyword evidence="2 7" id="KW-0441">Lipid A biosynthesis</keyword>
<reference evidence="9 10" key="2">
    <citation type="journal article" date="2015" name="PLoS ONE">
        <title>Whole-Genome Optical Mapping and Finished Genome Sequence of Sphingobacterium deserti sp. nov., a New Species Isolated from the Western Desert of China.</title>
        <authorList>
            <person name="Teng C."/>
            <person name="Zhou Z."/>
            <person name="Molnar I."/>
            <person name="Li X."/>
            <person name="Tang R."/>
            <person name="Chen M."/>
            <person name="Wang L."/>
            <person name="Su S."/>
            <person name="Zhang W."/>
            <person name="Lin M."/>
        </authorList>
    </citation>
    <scope>NUCLEOTIDE SEQUENCE [LARGE SCALE GENOMIC DNA]</scope>
    <source>
        <strain evidence="10">ACCC05744</strain>
    </source>
</reference>
<feature type="domain" description="UDP-3-O-[3-hydroxymyristoyl] glucosamine N-acyltransferase non-repeat region" evidence="8">
    <location>
        <begin position="21"/>
        <end position="89"/>
    </location>
</feature>
<keyword evidence="5 7" id="KW-0443">Lipid metabolism</keyword>
<dbReference type="GO" id="GO:0016410">
    <property type="term" value="F:N-acyltransferase activity"/>
    <property type="evidence" value="ECO:0007669"/>
    <property type="project" value="InterPro"/>
</dbReference>
<evidence type="ECO:0000256" key="2">
    <source>
        <dbReference type="ARBA" id="ARBA00022556"/>
    </source>
</evidence>
<dbReference type="PANTHER" id="PTHR43378:SF2">
    <property type="entry name" value="UDP-3-O-ACYLGLUCOSAMINE N-ACYLTRANSFERASE 1, MITOCHONDRIAL-RELATED"/>
    <property type="match status" value="1"/>
</dbReference>
<dbReference type="Pfam" id="PF04613">
    <property type="entry name" value="LpxD"/>
    <property type="match status" value="1"/>
</dbReference>
<keyword evidence="1 7" id="KW-0444">Lipid biosynthesis</keyword>
<dbReference type="NCBIfam" id="NF002060">
    <property type="entry name" value="PRK00892.1"/>
    <property type="match status" value="1"/>
</dbReference>
<dbReference type="GO" id="GO:0103118">
    <property type="term" value="F:UDP-3-O-[(3R)-3-hydroxyacyl]-glucosamine N-acyltransferase activity"/>
    <property type="evidence" value="ECO:0007669"/>
    <property type="project" value="UniProtKB-EC"/>
</dbReference>
<dbReference type="InterPro" id="IPR011004">
    <property type="entry name" value="Trimer_LpxA-like_sf"/>
</dbReference>
<accession>A0A0B8T0V1</accession>
<dbReference type="InterPro" id="IPR007691">
    <property type="entry name" value="LpxD"/>
</dbReference>
<feature type="active site" description="Proton acceptor" evidence="7">
    <location>
        <position position="241"/>
    </location>
</feature>